<evidence type="ECO:0000313" key="2">
    <source>
        <dbReference type="Proteomes" id="UP001328107"/>
    </source>
</evidence>
<accession>A0AAN5I598</accession>
<name>A0AAN5I598_9BILA</name>
<feature type="non-terminal residue" evidence="1">
    <location>
        <position position="1"/>
    </location>
</feature>
<proteinExistence type="predicted"/>
<reference evidence="2" key="1">
    <citation type="submission" date="2022-10" db="EMBL/GenBank/DDBJ databases">
        <title>Genome assembly of Pristionchus species.</title>
        <authorList>
            <person name="Yoshida K."/>
            <person name="Sommer R.J."/>
        </authorList>
    </citation>
    <scope>NUCLEOTIDE SEQUENCE [LARGE SCALE GENOMIC DNA]</scope>
    <source>
        <strain evidence="2">RS5460</strain>
    </source>
</reference>
<organism evidence="1 2">
    <name type="scientific">Pristionchus mayeri</name>
    <dbReference type="NCBI Taxonomy" id="1317129"/>
    <lineage>
        <taxon>Eukaryota</taxon>
        <taxon>Metazoa</taxon>
        <taxon>Ecdysozoa</taxon>
        <taxon>Nematoda</taxon>
        <taxon>Chromadorea</taxon>
        <taxon>Rhabditida</taxon>
        <taxon>Rhabditina</taxon>
        <taxon>Diplogasteromorpha</taxon>
        <taxon>Diplogasteroidea</taxon>
        <taxon>Neodiplogasteridae</taxon>
        <taxon>Pristionchus</taxon>
    </lineage>
</organism>
<keyword evidence="2" id="KW-1185">Reference proteome</keyword>
<comment type="caution">
    <text evidence="1">The sequence shown here is derived from an EMBL/GenBank/DDBJ whole genome shotgun (WGS) entry which is preliminary data.</text>
</comment>
<dbReference type="AlphaFoldDB" id="A0AAN5I598"/>
<protein>
    <submittedName>
        <fullName evidence="1">Uncharacterized protein</fullName>
    </submittedName>
</protein>
<sequence length="189" mass="21590">LLYQDFHISVRSPLITFVFNDIAYPDTLVALHASKQDVPSFDLGKPMFVTSPGYIGCSVNMHQHVEPSYGVRHKTYRSSLYDNATEFQFESDAMMNFLLTSDLNVDDDHTVEIKIDNEASMTWSGIGTAPSMDGHGKKLRISWARDEDGLDRIYVFRGYHRVNPCANIDINWNYHSETSQDYHNCANDK</sequence>
<dbReference type="EMBL" id="BTRK01000005">
    <property type="protein sequence ID" value="GMR51870.1"/>
    <property type="molecule type" value="Genomic_DNA"/>
</dbReference>
<gene>
    <name evidence="1" type="ORF">PMAYCL1PPCAC_22065</name>
</gene>
<dbReference type="Proteomes" id="UP001328107">
    <property type="component" value="Unassembled WGS sequence"/>
</dbReference>
<evidence type="ECO:0000313" key="1">
    <source>
        <dbReference type="EMBL" id="GMR51870.1"/>
    </source>
</evidence>